<organism evidence="5 6">
    <name type="scientific">Sphingomonas glaciei</name>
    <dbReference type="NCBI Taxonomy" id="2938948"/>
    <lineage>
        <taxon>Bacteria</taxon>
        <taxon>Pseudomonadati</taxon>
        <taxon>Pseudomonadota</taxon>
        <taxon>Alphaproteobacteria</taxon>
        <taxon>Sphingomonadales</taxon>
        <taxon>Sphingomonadaceae</taxon>
        <taxon>Sphingomonas</taxon>
    </lineage>
</organism>
<reference evidence="5 6" key="1">
    <citation type="submission" date="2022-05" db="EMBL/GenBank/DDBJ databases">
        <title>S8-45 Sphingomonas ultraviolaceadurans.</title>
        <authorList>
            <person name="Liu Y."/>
        </authorList>
    </citation>
    <scope>NUCLEOTIDE SEQUENCE [LARGE SCALE GENOMIC DNA]</scope>
    <source>
        <strain evidence="5 6">S8-45</strain>
    </source>
</reference>
<keyword evidence="6" id="KW-1185">Reference proteome</keyword>
<name>A0ABY5N402_9SPHN</name>
<dbReference type="InterPro" id="IPR006710">
    <property type="entry name" value="Glyco_hydro_43"/>
</dbReference>
<keyword evidence="3 4" id="KW-0326">Glycosidase</keyword>
<dbReference type="SUPFAM" id="SSF75005">
    <property type="entry name" value="Arabinanase/levansucrase/invertase"/>
    <property type="match status" value="1"/>
</dbReference>
<evidence type="ECO:0000256" key="4">
    <source>
        <dbReference type="RuleBase" id="RU361187"/>
    </source>
</evidence>
<dbReference type="EMBL" id="CP097253">
    <property type="protein sequence ID" value="UUR09286.1"/>
    <property type="molecule type" value="Genomic_DNA"/>
</dbReference>
<evidence type="ECO:0000313" key="5">
    <source>
        <dbReference type="EMBL" id="UUR09286.1"/>
    </source>
</evidence>
<accession>A0ABY5N402</accession>
<dbReference type="RefSeq" id="WP_249505054.1">
    <property type="nucleotide sequence ID" value="NZ_CP097253.1"/>
</dbReference>
<protein>
    <submittedName>
        <fullName evidence="5">Glycoside hydrolase family 43 protein</fullName>
    </submittedName>
</protein>
<dbReference type="Pfam" id="PF04616">
    <property type="entry name" value="Glyco_hydro_43"/>
    <property type="match status" value="2"/>
</dbReference>
<dbReference type="PANTHER" id="PTHR42812:SF5">
    <property type="entry name" value="ENDO-ARABINASE"/>
    <property type="match status" value="1"/>
</dbReference>
<dbReference type="Proteomes" id="UP000831921">
    <property type="component" value="Chromosome"/>
</dbReference>
<dbReference type="InterPro" id="IPR051795">
    <property type="entry name" value="Glycosyl_Hydrlase_43"/>
</dbReference>
<comment type="similarity">
    <text evidence="1 4">Belongs to the glycosyl hydrolase 43 family.</text>
</comment>
<proteinExistence type="inferred from homology"/>
<sequence>MPSRIAAAMVAPDPKLMESNEVDGMAFSPGTPLLTFAVEAIEEGEGFALNVSPSDGSGVRSYRVEGPEPEAFAAMFDALHADFGTRRPHHAEPPQDYPAPPWRPLITGNLHPRILSGYGDPAVLRTDDGWWLVATSNDAPDAFPILHSTDLETWDPKGFVFEKGRTPAWTAAGLKVGDFWAPEIARVGEEYWLSYTARAADRTLSIGLARATHPGGPWTDNGEPLLTGTVIDSHVHVDAEGTPWLLWKKDSNSHWPRPLAALLRENPDLIPVLFDEEGDRRTAAFCAAIQPFANTRRPMERFFLMQPLIRAALANWRKVKSALEASGLAAHVTENMATPIYAQQLGADGRSLVGDRHLLLANDLDWEGHLIEGPYLTHRDGRYYLFYAGNDFTSPSYGIGYAVADRITGPWRKAEQPLLRSHPDWSAPGHASVSVGIDGEPRLFFHAFHPGTGGYNVFRALMTVGLAFSGDEVTLVP</sequence>
<dbReference type="CDD" id="cd08999">
    <property type="entry name" value="GH43_ABN-like"/>
    <property type="match status" value="1"/>
</dbReference>
<evidence type="ECO:0000256" key="3">
    <source>
        <dbReference type="ARBA" id="ARBA00023295"/>
    </source>
</evidence>
<evidence type="ECO:0000256" key="2">
    <source>
        <dbReference type="ARBA" id="ARBA00022801"/>
    </source>
</evidence>
<dbReference type="Gene3D" id="2.115.10.20">
    <property type="entry name" value="Glycosyl hydrolase domain, family 43"/>
    <property type="match status" value="1"/>
</dbReference>
<evidence type="ECO:0000256" key="1">
    <source>
        <dbReference type="ARBA" id="ARBA00009865"/>
    </source>
</evidence>
<dbReference type="InterPro" id="IPR023296">
    <property type="entry name" value="Glyco_hydro_beta-prop_sf"/>
</dbReference>
<dbReference type="GO" id="GO:0016787">
    <property type="term" value="F:hydrolase activity"/>
    <property type="evidence" value="ECO:0007669"/>
    <property type="project" value="UniProtKB-KW"/>
</dbReference>
<keyword evidence="2 4" id="KW-0378">Hydrolase</keyword>
<gene>
    <name evidence="5" type="ORF">M1K48_06660</name>
</gene>
<dbReference type="PANTHER" id="PTHR42812">
    <property type="entry name" value="BETA-XYLOSIDASE"/>
    <property type="match status" value="1"/>
</dbReference>
<evidence type="ECO:0000313" key="6">
    <source>
        <dbReference type="Proteomes" id="UP000831921"/>
    </source>
</evidence>